<accession>A0A848KTE5</accession>
<reference evidence="3 4" key="1">
    <citation type="submission" date="2020-04" db="EMBL/GenBank/DDBJ databases">
        <title>Gordonia sp. nov. TBRC 11910.</title>
        <authorList>
            <person name="Suriyachadkun C."/>
        </authorList>
    </citation>
    <scope>NUCLEOTIDE SEQUENCE [LARGE SCALE GENOMIC DNA]</scope>
    <source>
        <strain evidence="3 4">TBRC 11910</strain>
    </source>
</reference>
<proteinExistence type="predicted"/>
<comment type="caution">
    <text evidence="3">The sequence shown here is derived from an EMBL/GenBank/DDBJ whole genome shotgun (WGS) entry which is preliminary data.</text>
</comment>
<name>A0A848KTE5_9ACTN</name>
<keyword evidence="2" id="KW-0472">Membrane</keyword>
<feature type="region of interest" description="Disordered" evidence="1">
    <location>
        <begin position="1"/>
        <end position="52"/>
    </location>
</feature>
<gene>
    <name evidence="3" type="ORF">HH308_02875</name>
</gene>
<dbReference type="Proteomes" id="UP000550729">
    <property type="component" value="Unassembled WGS sequence"/>
</dbReference>
<evidence type="ECO:0000256" key="1">
    <source>
        <dbReference type="SAM" id="MobiDB-lite"/>
    </source>
</evidence>
<feature type="compositionally biased region" description="Polar residues" evidence="1">
    <location>
        <begin position="1"/>
        <end position="14"/>
    </location>
</feature>
<evidence type="ECO:0000256" key="2">
    <source>
        <dbReference type="SAM" id="Phobius"/>
    </source>
</evidence>
<protein>
    <submittedName>
        <fullName evidence="3">Uncharacterized protein</fullName>
    </submittedName>
</protein>
<feature type="transmembrane region" description="Helical" evidence="2">
    <location>
        <begin position="126"/>
        <end position="149"/>
    </location>
</feature>
<dbReference type="AlphaFoldDB" id="A0A848KTE5"/>
<keyword evidence="2" id="KW-0812">Transmembrane</keyword>
<sequence>MSSFNPFGPSSDSGNHPGARPGPPSGSPFGPPSSVPGPSANQPNPTPGRAFDVAGPPSGLLFAAGASALVGLGAAIAGVIERNWISVIGWAFAGPVAIIVLGLFVAADTKRQAEPVYARPGWLSVVYGIVAALIVIGIVVASVGVALWIGHI</sequence>
<keyword evidence="4" id="KW-1185">Reference proteome</keyword>
<feature type="transmembrane region" description="Helical" evidence="2">
    <location>
        <begin position="87"/>
        <end position="106"/>
    </location>
</feature>
<feature type="compositionally biased region" description="Pro residues" evidence="1">
    <location>
        <begin position="20"/>
        <end position="35"/>
    </location>
</feature>
<keyword evidence="2" id="KW-1133">Transmembrane helix</keyword>
<evidence type="ECO:0000313" key="3">
    <source>
        <dbReference type="EMBL" id="NMO00155.1"/>
    </source>
</evidence>
<feature type="transmembrane region" description="Helical" evidence="2">
    <location>
        <begin position="60"/>
        <end position="80"/>
    </location>
</feature>
<dbReference type="EMBL" id="JABBNB010000002">
    <property type="protein sequence ID" value="NMO00155.1"/>
    <property type="molecule type" value="Genomic_DNA"/>
</dbReference>
<organism evidence="3 4">
    <name type="scientific">Gordonia asplenii</name>
    <dbReference type="NCBI Taxonomy" id="2725283"/>
    <lineage>
        <taxon>Bacteria</taxon>
        <taxon>Bacillati</taxon>
        <taxon>Actinomycetota</taxon>
        <taxon>Actinomycetes</taxon>
        <taxon>Mycobacteriales</taxon>
        <taxon>Gordoniaceae</taxon>
        <taxon>Gordonia</taxon>
    </lineage>
</organism>
<evidence type="ECO:0000313" key="4">
    <source>
        <dbReference type="Proteomes" id="UP000550729"/>
    </source>
</evidence>